<keyword evidence="3" id="KW-1185">Reference proteome</keyword>
<gene>
    <name evidence="2" type="ORF">DS843_02855</name>
</gene>
<proteinExistence type="predicted"/>
<dbReference type="EMBL" id="QOKW01000002">
    <property type="protein sequence ID" value="KAA0683351.1"/>
    <property type="molecule type" value="Genomic_DNA"/>
</dbReference>
<keyword evidence="1" id="KW-0732">Signal</keyword>
<evidence type="ECO:0000256" key="1">
    <source>
        <dbReference type="SAM" id="SignalP"/>
    </source>
</evidence>
<feature type="chain" id="PRO_5040836176" evidence="1">
    <location>
        <begin position="21"/>
        <end position="108"/>
    </location>
</feature>
<sequence>MVRQLLLLAAIAALPLFGSAADATVVRKKGAESGPHAGGIDVGVPQGRVRIQCWQDGEKIIDETDLNVLSLSVASQLNSLRFRRAGEPGNSLAIVTRNRTACLLSPKG</sequence>
<dbReference type="Proteomes" id="UP000480854">
    <property type="component" value="Unassembled WGS sequence"/>
</dbReference>
<dbReference type="RefSeq" id="WP_149467398.1">
    <property type="nucleotide sequence ID" value="NZ_QOKW01000002.1"/>
</dbReference>
<feature type="signal peptide" evidence="1">
    <location>
        <begin position="1"/>
        <end position="20"/>
    </location>
</feature>
<comment type="caution">
    <text evidence="2">The sequence shown here is derived from an EMBL/GenBank/DDBJ whole genome shotgun (WGS) entry which is preliminary data.</text>
</comment>
<protein>
    <submittedName>
        <fullName evidence="2">Uncharacterized protein</fullName>
    </submittedName>
</protein>
<organism evidence="2 3">
    <name type="scientific">Roseomonas genomospecies 6</name>
    <dbReference type="NCBI Taxonomy" id="214106"/>
    <lineage>
        <taxon>Bacteria</taxon>
        <taxon>Pseudomonadati</taxon>
        <taxon>Pseudomonadota</taxon>
        <taxon>Alphaproteobacteria</taxon>
        <taxon>Acetobacterales</taxon>
        <taxon>Roseomonadaceae</taxon>
        <taxon>Roseomonas</taxon>
    </lineage>
</organism>
<name>A0A9W7NMQ7_9PROT</name>
<evidence type="ECO:0000313" key="3">
    <source>
        <dbReference type="Proteomes" id="UP000480854"/>
    </source>
</evidence>
<evidence type="ECO:0000313" key="2">
    <source>
        <dbReference type="EMBL" id="KAA0683351.1"/>
    </source>
</evidence>
<dbReference type="AlphaFoldDB" id="A0A9W7NMQ7"/>
<accession>A0A9W7NMQ7</accession>
<reference evidence="2 3" key="1">
    <citation type="submission" date="2018-07" db="EMBL/GenBank/DDBJ databases">
        <title>Genome sequence of Azospirillum sp. ATCC 49961.</title>
        <authorList>
            <person name="Sant'Anna F.H."/>
            <person name="Baldani J.I."/>
            <person name="Zilli J.E."/>
            <person name="Reis V.M."/>
            <person name="Hartmann A."/>
            <person name="Cruz L."/>
            <person name="de Souza E.M."/>
            <person name="de Oliveira Pedrosa F."/>
            <person name="Passaglia L.M.P."/>
        </authorList>
    </citation>
    <scope>NUCLEOTIDE SEQUENCE [LARGE SCALE GENOMIC DNA]</scope>
    <source>
        <strain evidence="2 3">ATCC 49961</strain>
    </source>
</reference>
<dbReference type="OrthoDB" id="7307120at2"/>